<dbReference type="PANTHER" id="PTHR12570">
    <property type="match status" value="1"/>
</dbReference>
<evidence type="ECO:0008006" key="11">
    <source>
        <dbReference type="Google" id="ProtNLM"/>
    </source>
</evidence>
<dbReference type="SUPFAM" id="SSF103481">
    <property type="entry name" value="Multidrug resistance efflux transporter EmrE"/>
    <property type="match status" value="1"/>
</dbReference>
<dbReference type="EMBL" id="HBFM01034825">
    <property type="protein sequence ID" value="CAD8793955.1"/>
    <property type="molecule type" value="Transcribed_RNA"/>
</dbReference>
<name>A0A7S0VRF2_9CHLO</name>
<feature type="transmembrane region" description="Helical" evidence="9">
    <location>
        <begin position="198"/>
        <end position="223"/>
    </location>
</feature>
<evidence type="ECO:0000313" key="10">
    <source>
        <dbReference type="EMBL" id="CAD8793955.1"/>
    </source>
</evidence>
<evidence type="ECO:0000256" key="3">
    <source>
        <dbReference type="ARBA" id="ARBA00007001"/>
    </source>
</evidence>
<feature type="transmembrane region" description="Helical" evidence="9">
    <location>
        <begin position="273"/>
        <end position="296"/>
    </location>
</feature>
<feature type="region of interest" description="Disordered" evidence="8">
    <location>
        <begin position="442"/>
        <end position="487"/>
    </location>
</feature>
<feature type="compositionally biased region" description="Low complexity" evidence="8">
    <location>
        <begin position="465"/>
        <end position="478"/>
    </location>
</feature>
<feature type="region of interest" description="Disordered" evidence="8">
    <location>
        <begin position="367"/>
        <end position="414"/>
    </location>
</feature>
<comment type="similarity">
    <text evidence="3">Belongs to the NIPA (TC 2.A.7) family.</text>
</comment>
<feature type="compositionally biased region" description="Gly residues" evidence="8">
    <location>
        <begin position="367"/>
        <end position="376"/>
    </location>
</feature>
<feature type="compositionally biased region" description="Low complexity" evidence="8">
    <location>
        <begin position="662"/>
        <end position="680"/>
    </location>
</feature>
<keyword evidence="6 9" id="KW-0472">Membrane</keyword>
<evidence type="ECO:0000256" key="4">
    <source>
        <dbReference type="ARBA" id="ARBA00022692"/>
    </source>
</evidence>
<dbReference type="AlphaFoldDB" id="A0A7S0VRF2"/>
<feature type="region of interest" description="Disordered" evidence="8">
    <location>
        <begin position="662"/>
        <end position="689"/>
    </location>
</feature>
<keyword evidence="5 9" id="KW-1133">Transmembrane helix</keyword>
<feature type="transmembrane region" description="Helical" evidence="9">
    <location>
        <begin position="165"/>
        <end position="186"/>
    </location>
</feature>
<comment type="subcellular location">
    <subcellularLocation>
        <location evidence="2">Early endosome</location>
    </subcellularLocation>
    <subcellularLocation>
        <location evidence="1">Membrane</location>
        <topology evidence="1">Multi-pass membrane protein</topology>
    </subcellularLocation>
</comment>
<keyword evidence="4 9" id="KW-0812">Transmembrane</keyword>
<feature type="transmembrane region" description="Helical" evidence="9">
    <location>
        <begin position="25"/>
        <end position="47"/>
    </location>
</feature>
<dbReference type="GO" id="GO:0005769">
    <property type="term" value="C:early endosome"/>
    <property type="evidence" value="ECO:0007669"/>
    <property type="project" value="UniProtKB-SubCell"/>
</dbReference>
<evidence type="ECO:0000256" key="2">
    <source>
        <dbReference type="ARBA" id="ARBA00004412"/>
    </source>
</evidence>
<dbReference type="GO" id="GO:0015095">
    <property type="term" value="F:magnesium ion transmembrane transporter activity"/>
    <property type="evidence" value="ECO:0007669"/>
    <property type="project" value="InterPro"/>
</dbReference>
<proteinExistence type="inferred from homology"/>
<organism evidence="10">
    <name type="scientific">Polytomella parva</name>
    <dbReference type="NCBI Taxonomy" id="51329"/>
    <lineage>
        <taxon>Eukaryota</taxon>
        <taxon>Viridiplantae</taxon>
        <taxon>Chlorophyta</taxon>
        <taxon>core chlorophytes</taxon>
        <taxon>Chlorophyceae</taxon>
        <taxon>CS clade</taxon>
        <taxon>Chlamydomonadales</taxon>
        <taxon>Chlamydomonadaceae</taxon>
        <taxon>Polytomella</taxon>
    </lineage>
</organism>
<evidence type="ECO:0000256" key="5">
    <source>
        <dbReference type="ARBA" id="ARBA00022989"/>
    </source>
</evidence>
<evidence type="ECO:0000256" key="1">
    <source>
        <dbReference type="ARBA" id="ARBA00004141"/>
    </source>
</evidence>
<dbReference type="PANTHER" id="PTHR12570:SF9">
    <property type="entry name" value="MAGNESIUM TRANSPORTER NIPA8-RELATED"/>
    <property type="match status" value="1"/>
</dbReference>
<gene>
    <name evidence="10" type="ORF">PPAR00522_LOCUS22675</name>
</gene>
<accession>A0A7S0VRF2</accession>
<feature type="region of interest" description="Disordered" evidence="8">
    <location>
        <begin position="751"/>
        <end position="783"/>
    </location>
</feature>
<feature type="transmembrane region" description="Helical" evidence="9">
    <location>
        <begin position="302"/>
        <end position="324"/>
    </location>
</feature>
<evidence type="ECO:0000256" key="7">
    <source>
        <dbReference type="ARBA" id="ARBA00025284"/>
    </source>
</evidence>
<dbReference type="InterPro" id="IPR037185">
    <property type="entry name" value="EmrE-like"/>
</dbReference>
<dbReference type="Pfam" id="PF05653">
    <property type="entry name" value="Mg_trans_NIPA"/>
    <property type="match status" value="1"/>
</dbReference>
<dbReference type="GO" id="GO:0016020">
    <property type="term" value="C:membrane"/>
    <property type="evidence" value="ECO:0007669"/>
    <property type="project" value="UniProtKB-SubCell"/>
</dbReference>
<reference evidence="10" key="1">
    <citation type="submission" date="2021-01" db="EMBL/GenBank/DDBJ databases">
        <authorList>
            <person name="Corre E."/>
            <person name="Pelletier E."/>
            <person name="Niang G."/>
            <person name="Scheremetjew M."/>
            <person name="Finn R."/>
            <person name="Kale V."/>
            <person name="Holt S."/>
            <person name="Cochrane G."/>
            <person name="Meng A."/>
            <person name="Brown T."/>
            <person name="Cohen L."/>
        </authorList>
    </citation>
    <scope>NUCLEOTIDE SEQUENCE</scope>
    <source>
        <strain evidence="10">SAG 63-3</strain>
    </source>
</reference>
<evidence type="ECO:0000256" key="6">
    <source>
        <dbReference type="ARBA" id="ARBA00023136"/>
    </source>
</evidence>
<evidence type="ECO:0000256" key="9">
    <source>
        <dbReference type="SAM" id="Phobius"/>
    </source>
</evidence>
<feature type="compositionally biased region" description="Gly residues" evidence="8">
    <location>
        <begin position="455"/>
        <end position="464"/>
    </location>
</feature>
<evidence type="ECO:0000256" key="8">
    <source>
        <dbReference type="SAM" id="MobiDB-lite"/>
    </source>
</evidence>
<feature type="transmembrane region" description="Helical" evidence="9">
    <location>
        <begin position="243"/>
        <end position="261"/>
    </location>
</feature>
<feature type="transmembrane region" description="Helical" evidence="9">
    <location>
        <begin position="99"/>
        <end position="118"/>
    </location>
</feature>
<feature type="transmembrane region" description="Helical" evidence="9">
    <location>
        <begin position="73"/>
        <end position="93"/>
    </location>
</feature>
<feature type="transmembrane region" description="Helical" evidence="9">
    <location>
        <begin position="125"/>
        <end position="145"/>
    </location>
</feature>
<sequence>MNSTSPYPPSYPPYPPPPTEATRDLWWLGAIINLVGSVAINLGTNIIKLAHNKRSQLPVPDEEKPPITKFREWIVGMVIFSVGNVLNFVSFGFAAQSLLAALGCIQFVSNVFIAYFLLKEKITRIVLIATTCIVGGCILLVLFGNQSSESFTVQELIALYSKPAYVVYLTMLGVFVFGSYIVYLHGKAVVRKYGANAPPFWAGVLPIAYSIFSALLGTQSVLFSKSMSVILRKTFSGDNQLRFWYTWVVLPLFIFTAVFWVTRLNKGLRMFPAMLIVPMMQICWTLFSIVSGMLYFQEYSSFTTISWIMFPLGVSIVFVGVFLLTKSGRRGAKSDPELAGGEEEDDTLSTQKQLAIMSHAADISVAGGGVGPGTKGEGADGKDASLGLLNVGEPLSTGEDKGGEGAGRGKGCTLGETEIGGKAWSGLDSLRFTSLASSAFVGSPHSPLQGVHSPTGGGGGGPSGGSIFASSNHANSRRNANDGLLSPKRNQEMSFLGASMTSLGDPSDGNLTDRNYNHLDVDSNAATIRSDEGSMMDTIRKSLRTVQNKLGADFGLDSKTAKQLLGFGDDSSIPAISLFGGVPVVDMTMKMQKHADRQQHQLIEMRPRIRAYEPAVSKSMPSIKEFDATDPTELVRLTHVAIEDGDGDGSLYPHVKAKRGFTSPLPLSSSSTAVGSSSGNSGAGGGGVMSTPRMAALKAPVDFVVSAARTPLRKLQPAPGSMERILDKAVDGVLNSLIQNQPSYEIHKAIREKQGYGSLDDKDEDTEAMGTREGGVERGGNSK</sequence>
<dbReference type="InterPro" id="IPR008521">
    <property type="entry name" value="Mg_trans_NIPA"/>
</dbReference>
<protein>
    <recommendedName>
        <fullName evidence="11">Magnesium transporter</fullName>
    </recommendedName>
</protein>
<comment type="function">
    <text evidence="7">Acts as a Mg(2+) transporter. Can also transport other divalent cations such as Fe(2+), Sr(2+), Ba(2+), Mn(2+) and Co(2+) but to a much less extent than Mg(2+).</text>
</comment>